<reference evidence="1 2" key="1">
    <citation type="submission" date="2019-03" db="EMBL/GenBank/DDBJ databases">
        <title>Single cell metagenomics reveals metabolic interactions within the superorganism composed of flagellate Streblomastix strix and complex community of Bacteroidetes bacteria on its surface.</title>
        <authorList>
            <person name="Treitli S.C."/>
            <person name="Kolisko M."/>
            <person name="Husnik F."/>
            <person name="Keeling P."/>
            <person name="Hampl V."/>
        </authorList>
    </citation>
    <scope>NUCLEOTIDE SEQUENCE [LARGE SCALE GENOMIC DNA]</scope>
    <source>
        <strain evidence="1">ST1C</strain>
    </source>
</reference>
<name>A0A5J4U548_9EUKA</name>
<protein>
    <submittedName>
        <fullName evidence="1">Uncharacterized protein</fullName>
    </submittedName>
</protein>
<dbReference type="AlphaFoldDB" id="A0A5J4U548"/>
<dbReference type="EMBL" id="SNRW01020869">
    <property type="protein sequence ID" value="KAA6365082.1"/>
    <property type="molecule type" value="Genomic_DNA"/>
</dbReference>
<gene>
    <name evidence="1" type="ORF">EZS28_039392</name>
</gene>
<comment type="caution">
    <text evidence="1">The sequence shown here is derived from an EMBL/GenBank/DDBJ whole genome shotgun (WGS) entry which is preliminary data.</text>
</comment>
<sequence>MVCEVPKQASNAPIQCGSVSIAVNYVYVYSDVQITGIGDSVIESRQYSAFSAAADVAPASRKINDDCVTGKSS</sequence>
<organism evidence="1 2">
    <name type="scientific">Streblomastix strix</name>
    <dbReference type="NCBI Taxonomy" id="222440"/>
    <lineage>
        <taxon>Eukaryota</taxon>
        <taxon>Metamonada</taxon>
        <taxon>Preaxostyla</taxon>
        <taxon>Oxymonadida</taxon>
        <taxon>Streblomastigidae</taxon>
        <taxon>Streblomastix</taxon>
    </lineage>
</organism>
<proteinExistence type="predicted"/>
<evidence type="ECO:0000313" key="1">
    <source>
        <dbReference type="EMBL" id="KAA6365082.1"/>
    </source>
</evidence>
<evidence type="ECO:0000313" key="2">
    <source>
        <dbReference type="Proteomes" id="UP000324800"/>
    </source>
</evidence>
<dbReference type="Proteomes" id="UP000324800">
    <property type="component" value="Unassembled WGS sequence"/>
</dbReference>
<accession>A0A5J4U548</accession>